<evidence type="ECO:0000313" key="2">
    <source>
        <dbReference type="Proteomes" id="UP000027265"/>
    </source>
</evidence>
<keyword evidence="2" id="KW-1185">Reference proteome</keyword>
<accession>A0A067Q7D4</accession>
<name>A0A067Q7D4_9AGAM</name>
<dbReference type="EMBL" id="KL197711">
    <property type="protein sequence ID" value="KDQ62095.1"/>
    <property type="molecule type" value="Genomic_DNA"/>
</dbReference>
<dbReference type="HOGENOM" id="CLU_1525371_0_0_1"/>
<reference evidence="2" key="1">
    <citation type="journal article" date="2014" name="Proc. Natl. Acad. Sci. U.S.A.">
        <title>Extensive sampling of basidiomycete genomes demonstrates inadequacy of the white-rot/brown-rot paradigm for wood decay fungi.</title>
        <authorList>
            <person name="Riley R."/>
            <person name="Salamov A.A."/>
            <person name="Brown D.W."/>
            <person name="Nagy L.G."/>
            <person name="Floudas D."/>
            <person name="Held B.W."/>
            <person name="Levasseur A."/>
            <person name="Lombard V."/>
            <person name="Morin E."/>
            <person name="Otillar R."/>
            <person name="Lindquist E.A."/>
            <person name="Sun H."/>
            <person name="LaButti K.M."/>
            <person name="Schmutz J."/>
            <person name="Jabbour D."/>
            <person name="Luo H."/>
            <person name="Baker S.E."/>
            <person name="Pisabarro A.G."/>
            <person name="Walton J.D."/>
            <person name="Blanchette R.A."/>
            <person name="Henrissat B."/>
            <person name="Martin F."/>
            <person name="Cullen D."/>
            <person name="Hibbett D.S."/>
            <person name="Grigoriev I.V."/>
        </authorList>
    </citation>
    <scope>NUCLEOTIDE SEQUENCE [LARGE SCALE GENOMIC DNA]</scope>
    <source>
        <strain evidence="2">MUCL 33604</strain>
    </source>
</reference>
<protein>
    <submittedName>
        <fullName evidence="1">Uncharacterized protein</fullName>
    </submittedName>
</protein>
<gene>
    <name evidence="1" type="ORF">JAAARDRAFT_449058</name>
</gene>
<dbReference type="InParanoid" id="A0A067Q7D4"/>
<organism evidence="1 2">
    <name type="scientific">Jaapia argillacea MUCL 33604</name>
    <dbReference type="NCBI Taxonomy" id="933084"/>
    <lineage>
        <taxon>Eukaryota</taxon>
        <taxon>Fungi</taxon>
        <taxon>Dikarya</taxon>
        <taxon>Basidiomycota</taxon>
        <taxon>Agaricomycotina</taxon>
        <taxon>Agaricomycetes</taxon>
        <taxon>Agaricomycetidae</taxon>
        <taxon>Jaapiales</taxon>
        <taxon>Jaapiaceae</taxon>
        <taxon>Jaapia</taxon>
    </lineage>
</organism>
<sequence length="176" mass="19433">MLCNIDLRGRVEGTFTAKQWMVFCNVFTPLATPLLQTPNHISDPLLSTSTPHSTGTSTSHLYTTGPSSTSYSSTPWIWIWSFASPRSSSLVTPPILHHKAPPTLSTSSQQQLSSQVHLSVSGDQNSGLWSRRVFSFKSRATEARLPSASRLGRVQVRLSGHQRYQRGSNTGRWCSC</sequence>
<evidence type="ECO:0000313" key="1">
    <source>
        <dbReference type="EMBL" id="KDQ62095.1"/>
    </source>
</evidence>
<dbReference type="AlphaFoldDB" id="A0A067Q7D4"/>
<proteinExistence type="predicted"/>
<dbReference type="Proteomes" id="UP000027265">
    <property type="component" value="Unassembled WGS sequence"/>
</dbReference>